<dbReference type="Pfam" id="PF04389">
    <property type="entry name" value="Peptidase_M28"/>
    <property type="match status" value="1"/>
</dbReference>
<feature type="domain" description="Peptidase M28" evidence="2">
    <location>
        <begin position="229"/>
        <end position="423"/>
    </location>
</feature>
<reference evidence="3 4" key="1">
    <citation type="submission" date="2023-02" db="EMBL/GenBank/DDBJ databases">
        <authorList>
            <person name="Mo P."/>
        </authorList>
    </citation>
    <scope>NUCLEOTIDE SEQUENCE [LARGE SCALE GENOMIC DNA]</scope>
    <source>
        <strain evidence="3 4">HUAS 3</strain>
    </source>
</reference>
<organism evidence="3 4">
    <name type="scientific">Micromonospora cathayae</name>
    <dbReference type="NCBI Taxonomy" id="3028804"/>
    <lineage>
        <taxon>Bacteria</taxon>
        <taxon>Bacillati</taxon>
        <taxon>Actinomycetota</taxon>
        <taxon>Actinomycetes</taxon>
        <taxon>Micromonosporales</taxon>
        <taxon>Micromonosporaceae</taxon>
        <taxon>Micromonospora</taxon>
    </lineage>
</organism>
<dbReference type="RefSeq" id="WP_275032609.1">
    <property type="nucleotide sequence ID" value="NZ_CP118615.1"/>
</dbReference>
<evidence type="ECO:0000313" key="3">
    <source>
        <dbReference type="EMBL" id="WDZ85849.1"/>
    </source>
</evidence>
<dbReference type="SUPFAM" id="SSF53187">
    <property type="entry name" value="Zn-dependent exopeptidases"/>
    <property type="match status" value="1"/>
</dbReference>
<evidence type="ECO:0000259" key="2">
    <source>
        <dbReference type="Pfam" id="PF04389"/>
    </source>
</evidence>
<accession>A0ABY7ZS40</accession>
<dbReference type="Proteomes" id="UP001219605">
    <property type="component" value="Chromosome"/>
</dbReference>
<proteinExistence type="predicted"/>
<feature type="compositionally biased region" description="Low complexity" evidence="1">
    <location>
        <begin position="492"/>
        <end position="502"/>
    </location>
</feature>
<feature type="compositionally biased region" description="Basic and acidic residues" evidence="1">
    <location>
        <begin position="479"/>
        <end position="491"/>
    </location>
</feature>
<protein>
    <submittedName>
        <fullName evidence="3">DUF4910 domain-containing protein</fullName>
    </submittedName>
</protein>
<gene>
    <name evidence="3" type="ORF">PVK37_05285</name>
</gene>
<dbReference type="EMBL" id="CP118615">
    <property type="protein sequence ID" value="WDZ85849.1"/>
    <property type="molecule type" value="Genomic_DNA"/>
</dbReference>
<name>A0ABY7ZS40_9ACTN</name>
<evidence type="ECO:0000313" key="4">
    <source>
        <dbReference type="Proteomes" id="UP001219605"/>
    </source>
</evidence>
<keyword evidence="4" id="KW-1185">Reference proteome</keyword>
<feature type="region of interest" description="Disordered" evidence="1">
    <location>
        <begin position="479"/>
        <end position="540"/>
    </location>
</feature>
<evidence type="ECO:0000256" key="1">
    <source>
        <dbReference type="SAM" id="MobiDB-lite"/>
    </source>
</evidence>
<feature type="compositionally biased region" description="Low complexity" evidence="1">
    <location>
        <begin position="510"/>
        <end position="519"/>
    </location>
</feature>
<sequence>MTDPLVAHHLAAVPTDEMTAMVARLAALDRYQASEGIDRAAELVATAAVRAGLSDVRVDRYVADGTARWWTFDAPTGWTPHRATLHVDGPDGLALDHATHPFLVATYSASTPPAGLTAPLVAFRPDASTTELAGALLVVDRDTFRDGSLLPRLGAAGAVGFVTDAPWRDDGGTARRGRIELPAGSPLLAFSLTPEEFVAAGRLAGRRSVARVHVEVADGAPMPVVSGLLPGDGDQAEVWMMAHLCHPRPSANDNASGVAAALAAARTLAAARRSDPGRGGRRPVRFFWGPEFVGTAAVLHDRRHDPVPPAAVINLDMVGEDQLRCAAPFVVERPPDCHPTLLTPLAEHVVAETFAATAAGGGTWGSVPFQGFSDHALFADPGVRVPAVQFCHPADRFNHSAADTVDKVSPLEMRRSAAAAAALAQLCAGPDREGPDLAALVDRWCAREEADAVRLAGRYDRDWGDGLVAHVRRTNLDHRLLVGDPGPDRRSGTGPTRPAGAEPAPPPGTGPTQFPGARPGRPPGGADGTGFRRDPAGPVLRRRWTGPLNLRAAQAALPAPTRALLAGLVARDKHTLSTLFNLAIRADGTRDAGQLVEDTSYGLRRPIDPTTGHRLVDVLCEAGWLAAD</sequence>
<dbReference type="InterPro" id="IPR007484">
    <property type="entry name" value="Peptidase_M28"/>
</dbReference>
<dbReference type="Gene3D" id="3.40.630.10">
    <property type="entry name" value="Zn peptidases"/>
    <property type="match status" value="1"/>
</dbReference>